<evidence type="ECO:0000256" key="3">
    <source>
        <dbReference type="SAM" id="Phobius"/>
    </source>
</evidence>
<dbReference type="PANTHER" id="PTHR45586:SF1">
    <property type="entry name" value="LIPOPOLYSACCHARIDE ASSEMBLY PROTEIN B"/>
    <property type="match status" value="1"/>
</dbReference>
<keyword evidence="1" id="KW-0677">Repeat</keyword>
<dbReference type="Pfam" id="PF14559">
    <property type="entry name" value="TPR_19"/>
    <property type="match status" value="1"/>
</dbReference>
<dbReference type="EMBL" id="SWAD01000102">
    <property type="protein sequence ID" value="TMQ75345.1"/>
    <property type="molecule type" value="Genomic_DNA"/>
</dbReference>
<keyword evidence="3" id="KW-0812">Transmembrane</keyword>
<feature type="transmembrane region" description="Helical" evidence="3">
    <location>
        <begin position="39"/>
        <end position="60"/>
    </location>
</feature>
<dbReference type="Gene3D" id="1.25.40.10">
    <property type="entry name" value="Tetratricopeptide repeat domain"/>
    <property type="match status" value="1"/>
</dbReference>
<dbReference type="InterPro" id="IPR011990">
    <property type="entry name" value="TPR-like_helical_dom_sf"/>
</dbReference>
<keyword evidence="5" id="KW-1185">Reference proteome</keyword>
<evidence type="ECO:0000313" key="4">
    <source>
        <dbReference type="EMBL" id="TMQ75345.1"/>
    </source>
</evidence>
<evidence type="ECO:0000256" key="1">
    <source>
        <dbReference type="ARBA" id="ARBA00022737"/>
    </source>
</evidence>
<proteinExistence type="predicted"/>
<evidence type="ECO:0000313" key="5">
    <source>
        <dbReference type="Proteomes" id="UP000306324"/>
    </source>
</evidence>
<organism evidence="4 5">
    <name type="scientific">Candidatus Accumulibacter phosphatis</name>
    <dbReference type="NCBI Taxonomy" id="327160"/>
    <lineage>
        <taxon>Bacteria</taxon>
        <taxon>Pseudomonadati</taxon>
        <taxon>Pseudomonadota</taxon>
        <taxon>Betaproteobacteria</taxon>
        <taxon>Candidatus Accumulibacter</taxon>
    </lineage>
</organism>
<dbReference type="InterPro" id="IPR051012">
    <property type="entry name" value="CellSynth/LPSAsmb/PSIAsmb"/>
</dbReference>
<dbReference type="SUPFAM" id="SSF48452">
    <property type="entry name" value="TPR-like"/>
    <property type="match status" value="1"/>
</dbReference>
<sequence length="377" mass="40281">MSLLNQMLQDLDERRAAQGVDGILPNAVRPLPRSQSSRLPLLLGMLLLAFLAGGLAFHFWEVRQAAPFPSSGVPPFVPAPAAVTAASPPPLVPLVDEPPKNPEAGPAVPTGLAAMNGSPQRSAYFSEWLPAQQSEAKPPAASIVPETGFAADRSKVAAIEQALPAFPWLSPQGGARSARIPIIEKTDPFVSSPDRPETEYRKAIALLNQGALAEAMEGLHKVLRLDGSHSASRQVLVRLLLEATRPDEAVQVLQEGLLVQPEQVGWAMTLARLQIDRGDLASAWQTLHHSLPAAGNNADYQGVTAHVLQRLGHHKEAAEHYGVATRLAPGDGRWWLGLALALEAEGHSTEARDALHMAKAAGTLSAELTGWVDQKLR</sequence>
<keyword evidence="2" id="KW-0802">TPR repeat</keyword>
<accession>A0A5S4EJE4</accession>
<name>A0A5S4EJE4_9PROT</name>
<dbReference type="PANTHER" id="PTHR45586">
    <property type="entry name" value="TPR REPEAT-CONTAINING PROTEIN PA4667"/>
    <property type="match status" value="1"/>
</dbReference>
<gene>
    <name evidence="4" type="ORF">ACCUM_1403</name>
</gene>
<dbReference type="Proteomes" id="UP000306324">
    <property type="component" value="Unassembled WGS sequence"/>
</dbReference>
<dbReference type="RefSeq" id="WP_171047411.1">
    <property type="nucleotide sequence ID" value="NZ_SWAD01000102.1"/>
</dbReference>
<keyword evidence="3" id="KW-1133">Transmembrane helix</keyword>
<evidence type="ECO:0000256" key="2">
    <source>
        <dbReference type="ARBA" id="ARBA00022803"/>
    </source>
</evidence>
<keyword evidence="3" id="KW-0472">Membrane</keyword>
<dbReference type="AlphaFoldDB" id="A0A5S4EJE4"/>
<comment type="caution">
    <text evidence="4">The sequence shown here is derived from an EMBL/GenBank/DDBJ whole genome shotgun (WGS) entry which is preliminary data.</text>
</comment>
<reference evidence="4 5" key="1">
    <citation type="submission" date="2019-04" db="EMBL/GenBank/DDBJ databases">
        <title>A novel phosphate-accumulating bacterium identified in bioreactor for phosphate removal from wastewater.</title>
        <authorList>
            <person name="Kotlyarov R.Y."/>
            <person name="Beletsky A.V."/>
            <person name="Kallistova A.Y."/>
            <person name="Dorofeev A.G."/>
            <person name="Nikolaev Y.Y."/>
            <person name="Pimenov N.V."/>
            <person name="Ravin N.V."/>
            <person name="Mardanov A.V."/>
        </authorList>
    </citation>
    <scope>NUCLEOTIDE SEQUENCE [LARGE SCALE GENOMIC DNA]</scope>
    <source>
        <strain evidence="4 5">Bin19</strain>
    </source>
</reference>
<protein>
    <submittedName>
        <fullName evidence="4">MSHA biogenesis protein MshN</fullName>
    </submittedName>
</protein>